<feature type="transmembrane region" description="Helical" evidence="1">
    <location>
        <begin position="48"/>
        <end position="71"/>
    </location>
</feature>
<name>A7VRP3_9FIRM</name>
<proteinExistence type="predicted"/>
<reference evidence="2 3" key="2">
    <citation type="submission" date="2007-08" db="EMBL/GenBank/DDBJ databases">
        <authorList>
            <person name="Fulton L."/>
            <person name="Clifton S."/>
            <person name="Fulton B."/>
            <person name="Xu J."/>
            <person name="Minx P."/>
            <person name="Pepin K.H."/>
            <person name="Johnson M."/>
            <person name="Thiruvilangam P."/>
            <person name="Bhonagiri V."/>
            <person name="Nash W.E."/>
            <person name="Wang C."/>
            <person name="Mardis E.R."/>
            <person name="Wilson R.K."/>
        </authorList>
    </citation>
    <scope>NUCLEOTIDE SEQUENCE [LARGE SCALE GENOMIC DNA]</scope>
    <source>
        <strain evidence="2 3">DSM 753</strain>
    </source>
</reference>
<dbReference type="AlphaFoldDB" id="A7VRP3"/>
<evidence type="ECO:0000313" key="3">
    <source>
        <dbReference type="Proteomes" id="UP000003490"/>
    </source>
</evidence>
<keyword evidence="1" id="KW-0812">Transmembrane</keyword>
<evidence type="ECO:0000256" key="1">
    <source>
        <dbReference type="SAM" id="Phobius"/>
    </source>
</evidence>
<dbReference type="HOGENOM" id="CLU_2615795_0_0_9"/>
<keyword evidence="1" id="KW-0472">Membrane</keyword>
<sequence length="78" mass="8734">MARLLRAGASSSAVIFYPSARVFHPVENTGLLAGLAAPWRFLQNFYKFFILSFDTSVFYFTEIGFSGSLVFKPFKAGR</sequence>
<protein>
    <submittedName>
        <fullName evidence="2">Uncharacterized protein</fullName>
    </submittedName>
</protein>
<evidence type="ECO:0000313" key="2">
    <source>
        <dbReference type="EMBL" id="EDO61723.1"/>
    </source>
</evidence>
<organism evidence="2 3">
    <name type="scientific">[Clostridium] leptum DSM 753</name>
    <dbReference type="NCBI Taxonomy" id="428125"/>
    <lineage>
        <taxon>Bacteria</taxon>
        <taxon>Bacillati</taxon>
        <taxon>Bacillota</taxon>
        <taxon>Clostridia</taxon>
        <taxon>Eubacteriales</taxon>
        <taxon>Oscillospiraceae</taxon>
        <taxon>Oscillospiraceae incertae sedis</taxon>
    </lineage>
</organism>
<accession>A7VRP3</accession>
<reference evidence="2 3" key="1">
    <citation type="submission" date="2007-08" db="EMBL/GenBank/DDBJ databases">
        <title>Draft genome sequence of Clostridium leptum (DSM 753).</title>
        <authorList>
            <person name="Sudarsanam P."/>
            <person name="Ley R."/>
            <person name="Guruge J."/>
            <person name="Turnbaugh P.J."/>
            <person name="Mahowald M."/>
            <person name="Liep D."/>
            <person name="Gordon J."/>
        </authorList>
    </citation>
    <scope>NUCLEOTIDE SEQUENCE [LARGE SCALE GENOMIC DNA]</scope>
    <source>
        <strain evidence="2 3">DSM 753</strain>
    </source>
</reference>
<keyword evidence="1" id="KW-1133">Transmembrane helix</keyword>
<dbReference type="EMBL" id="ABCB02000017">
    <property type="protein sequence ID" value="EDO61723.1"/>
    <property type="molecule type" value="Genomic_DNA"/>
</dbReference>
<comment type="caution">
    <text evidence="2">The sequence shown here is derived from an EMBL/GenBank/DDBJ whole genome shotgun (WGS) entry which is preliminary data.</text>
</comment>
<gene>
    <name evidence="2" type="ORF">CLOLEP_01227</name>
</gene>
<dbReference type="Proteomes" id="UP000003490">
    <property type="component" value="Unassembled WGS sequence"/>
</dbReference>